<dbReference type="AlphaFoldDB" id="X0WAR0"/>
<proteinExistence type="inferred from homology"/>
<dbReference type="SUPFAM" id="SSF53098">
    <property type="entry name" value="Ribonuclease H-like"/>
    <property type="match status" value="1"/>
</dbReference>
<evidence type="ECO:0000256" key="1">
    <source>
        <dbReference type="ARBA" id="ARBA00010075"/>
    </source>
</evidence>
<gene>
    <name evidence="6" type="ORF">S01H1_48380</name>
</gene>
<dbReference type="InterPro" id="IPR012337">
    <property type="entry name" value="RNaseH-like_sf"/>
</dbReference>
<evidence type="ECO:0000256" key="3">
    <source>
        <dbReference type="ARBA" id="ARBA00023125"/>
    </source>
</evidence>
<dbReference type="Pfam" id="PF01609">
    <property type="entry name" value="DDE_Tnp_1"/>
    <property type="match status" value="1"/>
</dbReference>
<keyword evidence="4" id="KW-0233">DNA recombination</keyword>
<keyword evidence="2" id="KW-0815">Transposition</keyword>
<evidence type="ECO:0000256" key="4">
    <source>
        <dbReference type="ARBA" id="ARBA00023172"/>
    </source>
</evidence>
<dbReference type="PANTHER" id="PTHR33258">
    <property type="entry name" value="TRANSPOSASE INSL FOR INSERTION SEQUENCE ELEMENT IS186A-RELATED"/>
    <property type="match status" value="1"/>
</dbReference>
<dbReference type="GO" id="GO:0006313">
    <property type="term" value="P:DNA transposition"/>
    <property type="evidence" value="ECO:0007669"/>
    <property type="project" value="InterPro"/>
</dbReference>
<dbReference type="PANTHER" id="PTHR33258:SF1">
    <property type="entry name" value="TRANSPOSASE INSL FOR INSERTION SEQUENCE ELEMENT IS186A-RELATED"/>
    <property type="match status" value="1"/>
</dbReference>
<dbReference type="InterPro" id="IPR002559">
    <property type="entry name" value="Transposase_11"/>
</dbReference>
<dbReference type="GO" id="GO:0003677">
    <property type="term" value="F:DNA binding"/>
    <property type="evidence" value="ECO:0007669"/>
    <property type="project" value="UniProtKB-KW"/>
</dbReference>
<name>X0WAR0_9ZZZZ</name>
<dbReference type="InterPro" id="IPR047952">
    <property type="entry name" value="Transpos_IS4"/>
</dbReference>
<protein>
    <recommendedName>
        <fullName evidence="5">Transposase IS4-like domain-containing protein</fullName>
    </recommendedName>
</protein>
<dbReference type="EMBL" id="BARS01031067">
    <property type="protein sequence ID" value="GAG27745.1"/>
    <property type="molecule type" value="Genomic_DNA"/>
</dbReference>
<evidence type="ECO:0000256" key="2">
    <source>
        <dbReference type="ARBA" id="ARBA00022578"/>
    </source>
</evidence>
<comment type="similarity">
    <text evidence="1">Belongs to the transposase 11 family.</text>
</comment>
<accession>X0WAR0</accession>
<sequence length="188" mass="22188">RLYVFTQQSAFFVIRSKRNMDYSRQPYQAVDKSTGLRSDQKITLQGVKTSRQYPEALRRITYRDAETQKRFAFLTNNWTLPALTIARLYKCRWQVELFFKWIKQHLRIKAFYGTSRNAVKTQVWIAISVYVLVAIVKKELKLERSLYEILQILSVALFEKTPIFEALSSKNYTNQNLASPNQLSLFDL</sequence>
<evidence type="ECO:0000259" key="5">
    <source>
        <dbReference type="Pfam" id="PF01609"/>
    </source>
</evidence>
<evidence type="ECO:0000313" key="6">
    <source>
        <dbReference type="EMBL" id="GAG27745.1"/>
    </source>
</evidence>
<dbReference type="NCBIfam" id="NF033592">
    <property type="entry name" value="transpos_IS4_1"/>
    <property type="match status" value="1"/>
</dbReference>
<organism evidence="6">
    <name type="scientific">marine sediment metagenome</name>
    <dbReference type="NCBI Taxonomy" id="412755"/>
    <lineage>
        <taxon>unclassified sequences</taxon>
        <taxon>metagenomes</taxon>
        <taxon>ecological metagenomes</taxon>
    </lineage>
</organism>
<reference evidence="6" key="1">
    <citation type="journal article" date="2014" name="Front. Microbiol.">
        <title>High frequency of phylogenetically diverse reductive dehalogenase-homologous genes in deep subseafloor sedimentary metagenomes.</title>
        <authorList>
            <person name="Kawai M."/>
            <person name="Futagami T."/>
            <person name="Toyoda A."/>
            <person name="Takaki Y."/>
            <person name="Nishi S."/>
            <person name="Hori S."/>
            <person name="Arai W."/>
            <person name="Tsubouchi T."/>
            <person name="Morono Y."/>
            <person name="Uchiyama I."/>
            <person name="Ito T."/>
            <person name="Fujiyama A."/>
            <person name="Inagaki F."/>
            <person name="Takami H."/>
        </authorList>
    </citation>
    <scope>NUCLEOTIDE SEQUENCE</scope>
    <source>
        <strain evidence="6">Expedition CK06-06</strain>
    </source>
</reference>
<comment type="caution">
    <text evidence="6">The sequence shown here is derived from an EMBL/GenBank/DDBJ whole genome shotgun (WGS) entry which is preliminary data.</text>
</comment>
<dbReference type="GO" id="GO:0004803">
    <property type="term" value="F:transposase activity"/>
    <property type="evidence" value="ECO:0007669"/>
    <property type="project" value="InterPro"/>
</dbReference>
<feature type="non-terminal residue" evidence="6">
    <location>
        <position position="1"/>
    </location>
</feature>
<keyword evidence="3" id="KW-0238">DNA-binding</keyword>
<feature type="domain" description="Transposase IS4-like" evidence="5">
    <location>
        <begin position="8"/>
        <end position="132"/>
    </location>
</feature>